<evidence type="ECO:0000256" key="10">
    <source>
        <dbReference type="RuleBase" id="RU366046"/>
    </source>
</evidence>
<comment type="catalytic activity">
    <reaction evidence="1 10">
        <text>UDP-alpha-D-glucose = UDP-alpha-D-galactose</text>
        <dbReference type="Rhea" id="RHEA:22168"/>
        <dbReference type="ChEBI" id="CHEBI:58885"/>
        <dbReference type="ChEBI" id="CHEBI:66914"/>
        <dbReference type="EC" id="5.1.3.2"/>
    </reaction>
</comment>
<accession>A0A1M7S8W5</accession>
<dbReference type="SUPFAM" id="SSF51735">
    <property type="entry name" value="NAD(P)-binding Rossmann-fold domains"/>
    <property type="match status" value="1"/>
</dbReference>
<evidence type="ECO:0000256" key="7">
    <source>
        <dbReference type="ARBA" id="ARBA00023027"/>
    </source>
</evidence>
<evidence type="ECO:0000256" key="9">
    <source>
        <dbReference type="ARBA" id="ARBA00023277"/>
    </source>
</evidence>
<dbReference type="CDD" id="cd05247">
    <property type="entry name" value="UDP_G4E_1_SDR_e"/>
    <property type="match status" value="1"/>
</dbReference>
<feature type="domain" description="NAD-dependent epimerase/dehydratase" evidence="11">
    <location>
        <begin position="3"/>
        <end position="238"/>
    </location>
</feature>
<dbReference type="EC" id="5.1.3.2" evidence="5 10"/>
<comment type="pathway">
    <text evidence="3 10">Carbohydrate metabolism; galactose metabolism.</text>
</comment>
<proteinExistence type="inferred from homology"/>
<keyword evidence="7 10" id="KW-0520">NAD</keyword>
<dbReference type="InterPro" id="IPR001509">
    <property type="entry name" value="Epimerase_deHydtase"/>
</dbReference>
<sequence length="325" mass="35845">MNILVTGGAGYIGSHTCKALALSGHNPITYDNLSTGHKELVKWGVFEYGDILDNSRLQTVIKKHKINGVIHFAALSTVGESVNEPNKYYYNNVAGTLSLLEAMRLQAVSHIVVSSTCSVYGAVKETPIAETAPVKPINPYGTSKATMEYMLADYYKAFGMGSVALRYFNAAGADKNQETGEWHDPETHLIPRVIMAAWHDIPELQIFGNDYPTPDGTCIRDYIHVEDLADAHVKAMNLLIKNNELLTLNLGTGTGYSVQEILNATAKILNKNIPHSFVQRRDGDPAALVAQSDKAQTILDWKPQRSDLENILIGAAKWYEKIRDK</sequence>
<evidence type="ECO:0000256" key="3">
    <source>
        <dbReference type="ARBA" id="ARBA00004947"/>
    </source>
</evidence>
<dbReference type="Gene3D" id="3.40.50.720">
    <property type="entry name" value="NAD(P)-binding Rossmann-like Domain"/>
    <property type="match status" value="1"/>
</dbReference>
<gene>
    <name evidence="12" type="ORF">SAMN02745728_00591</name>
</gene>
<comment type="similarity">
    <text evidence="4 10">Belongs to the NAD(P)-dependent epimerase/dehydratase family.</text>
</comment>
<evidence type="ECO:0000259" key="11">
    <source>
        <dbReference type="Pfam" id="PF01370"/>
    </source>
</evidence>
<name>A0A1M7S8W5_9BACT</name>
<protein>
    <recommendedName>
        <fullName evidence="6 10">UDP-glucose 4-epimerase</fullName>
        <ecNumber evidence="5 10">5.1.3.2</ecNumber>
    </recommendedName>
</protein>
<dbReference type="RefSeq" id="WP_072696293.1">
    <property type="nucleotide sequence ID" value="NZ_FRDI01000003.1"/>
</dbReference>
<evidence type="ECO:0000256" key="4">
    <source>
        <dbReference type="ARBA" id="ARBA00007637"/>
    </source>
</evidence>
<dbReference type="PANTHER" id="PTHR43725:SF53">
    <property type="entry name" value="UDP-ARABINOSE 4-EPIMERASE 1"/>
    <property type="match status" value="1"/>
</dbReference>
<dbReference type="Gene3D" id="3.90.25.10">
    <property type="entry name" value="UDP-galactose 4-epimerase, domain 1"/>
    <property type="match status" value="1"/>
</dbReference>
<dbReference type="InterPro" id="IPR005886">
    <property type="entry name" value="UDP_G4E"/>
</dbReference>
<keyword evidence="9 10" id="KW-0119">Carbohydrate metabolism</keyword>
<dbReference type="NCBIfam" id="TIGR01179">
    <property type="entry name" value="galE"/>
    <property type="match status" value="1"/>
</dbReference>
<comment type="cofactor">
    <cofactor evidence="2 10">
        <name>NAD(+)</name>
        <dbReference type="ChEBI" id="CHEBI:57540"/>
    </cofactor>
</comment>
<dbReference type="PANTHER" id="PTHR43725">
    <property type="entry name" value="UDP-GLUCOSE 4-EPIMERASE"/>
    <property type="match status" value="1"/>
</dbReference>
<evidence type="ECO:0000256" key="1">
    <source>
        <dbReference type="ARBA" id="ARBA00000083"/>
    </source>
</evidence>
<organism evidence="12 13">
    <name type="scientific">Desulfovibrio litoralis DSM 11393</name>
    <dbReference type="NCBI Taxonomy" id="1121455"/>
    <lineage>
        <taxon>Bacteria</taxon>
        <taxon>Pseudomonadati</taxon>
        <taxon>Thermodesulfobacteriota</taxon>
        <taxon>Desulfovibrionia</taxon>
        <taxon>Desulfovibrionales</taxon>
        <taxon>Desulfovibrionaceae</taxon>
        <taxon>Desulfovibrio</taxon>
    </lineage>
</organism>
<dbReference type="InterPro" id="IPR036291">
    <property type="entry name" value="NAD(P)-bd_dom_sf"/>
</dbReference>
<dbReference type="Pfam" id="PF01370">
    <property type="entry name" value="Epimerase"/>
    <property type="match status" value="1"/>
</dbReference>
<evidence type="ECO:0000313" key="13">
    <source>
        <dbReference type="Proteomes" id="UP000186469"/>
    </source>
</evidence>
<dbReference type="EMBL" id="FRDI01000003">
    <property type="protein sequence ID" value="SHN54825.1"/>
    <property type="molecule type" value="Genomic_DNA"/>
</dbReference>
<comment type="subunit">
    <text evidence="10">Homodimer.</text>
</comment>
<evidence type="ECO:0000256" key="8">
    <source>
        <dbReference type="ARBA" id="ARBA00023235"/>
    </source>
</evidence>
<evidence type="ECO:0000313" key="12">
    <source>
        <dbReference type="EMBL" id="SHN54825.1"/>
    </source>
</evidence>
<dbReference type="OrthoDB" id="9801785at2"/>
<dbReference type="STRING" id="1121455.SAMN02745728_00591"/>
<dbReference type="UniPathway" id="UPA00214"/>
<dbReference type="Proteomes" id="UP000186469">
    <property type="component" value="Unassembled WGS sequence"/>
</dbReference>
<keyword evidence="8 10" id="KW-0413">Isomerase</keyword>
<reference evidence="12 13" key="1">
    <citation type="submission" date="2016-12" db="EMBL/GenBank/DDBJ databases">
        <authorList>
            <person name="Song W.-J."/>
            <person name="Kurnit D.M."/>
        </authorList>
    </citation>
    <scope>NUCLEOTIDE SEQUENCE [LARGE SCALE GENOMIC DNA]</scope>
    <source>
        <strain evidence="12 13">DSM 11393</strain>
    </source>
</reference>
<dbReference type="GO" id="GO:0003978">
    <property type="term" value="F:UDP-glucose 4-epimerase activity"/>
    <property type="evidence" value="ECO:0007669"/>
    <property type="project" value="UniProtKB-UniRule"/>
</dbReference>
<evidence type="ECO:0000256" key="6">
    <source>
        <dbReference type="ARBA" id="ARBA00018569"/>
    </source>
</evidence>
<dbReference type="GO" id="GO:0033499">
    <property type="term" value="P:galactose catabolic process via UDP-galactose, Leloir pathway"/>
    <property type="evidence" value="ECO:0007669"/>
    <property type="project" value="TreeGrafter"/>
</dbReference>
<keyword evidence="13" id="KW-1185">Reference proteome</keyword>
<evidence type="ECO:0000256" key="5">
    <source>
        <dbReference type="ARBA" id="ARBA00013189"/>
    </source>
</evidence>
<evidence type="ECO:0000256" key="2">
    <source>
        <dbReference type="ARBA" id="ARBA00001911"/>
    </source>
</evidence>
<dbReference type="AlphaFoldDB" id="A0A1M7S8W5"/>